<dbReference type="InterPro" id="IPR001314">
    <property type="entry name" value="Peptidase_S1A"/>
</dbReference>
<dbReference type="Gene3D" id="2.40.10.10">
    <property type="entry name" value="Trypsin-like serine proteases"/>
    <property type="match status" value="1"/>
</dbReference>
<dbReference type="PROSITE" id="PS50240">
    <property type="entry name" value="TRYPSIN_DOM"/>
    <property type="match status" value="1"/>
</dbReference>
<keyword evidence="7" id="KW-0732">Signal</keyword>
<proteinExistence type="inferred from homology"/>
<keyword evidence="10" id="KW-1185">Reference proteome</keyword>
<dbReference type="Pfam" id="PF00089">
    <property type="entry name" value="Trypsin"/>
    <property type="match status" value="1"/>
</dbReference>
<dbReference type="SUPFAM" id="SSF50494">
    <property type="entry name" value="Trypsin-like serine proteases"/>
    <property type="match status" value="1"/>
</dbReference>
<evidence type="ECO:0000256" key="7">
    <source>
        <dbReference type="SAM" id="SignalP"/>
    </source>
</evidence>
<feature type="domain" description="Peptidase S1" evidence="8">
    <location>
        <begin position="32"/>
        <end position="275"/>
    </location>
</feature>
<dbReference type="GO" id="GO:0004252">
    <property type="term" value="F:serine-type endopeptidase activity"/>
    <property type="evidence" value="ECO:0007669"/>
    <property type="project" value="InterPro"/>
</dbReference>
<dbReference type="AlphaFoldDB" id="A0A8K0GDT6"/>
<evidence type="ECO:0000256" key="4">
    <source>
        <dbReference type="ARBA" id="ARBA00022825"/>
    </source>
</evidence>
<organism evidence="9 10">
    <name type="scientific">Ignelater luminosus</name>
    <name type="common">Cucubano</name>
    <name type="synonym">Pyrophorus luminosus</name>
    <dbReference type="NCBI Taxonomy" id="2038154"/>
    <lineage>
        <taxon>Eukaryota</taxon>
        <taxon>Metazoa</taxon>
        <taxon>Ecdysozoa</taxon>
        <taxon>Arthropoda</taxon>
        <taxon>Hexapoda</taxon>
        <taxon>Insecta</taxon>
        <taxon>Pterygota</taxon>
        <taxon>Neoptera</taxon>
        <taxon>Endopterygota</taxon>
        <taxon>Coleoptera</taxon>
        <taxon>Polyphaga</taxon>
        <taxon>Elateriformia</taxon>
        <taxon>Elateroidea</taxon>
        <taxon>Elateridae</taxon>
        <taxon>Agrypninae</taxon>
        <taxon>Pyrophorini</taxon>
        <taxon>Ignelater</taxon>
    </lineage>
</organism>
<comment type="similarity">
    <text evidence="1">Belongs to the peptidase S1 family.</text>
</comment>
<dbReference type="GO" id="GO:0006508">
    <property type="term" value="P:proteolysis"/>
    <property type="evidence" value="ECO:0007669"/>
    <property type="project" value="UniProtKB-KW"/>
</dbReference>
<evidence type="ECO:0000313" key="10">
    <source>
        <dbReference type="Proteomes" id="UP000801492"/>
    </source>
</evidence>
<reference evidence="9" key="1">
    <citation type="submission" date="2019-08" db="EMBL/GenBank/DDBJ databases">
        <title>The genome of the North American firefly Photinus pyralis.</title>
        <authorList>
            <consortium name="Photinus pyralis genome working group"/>
            <person name="Fallon T.R."/>
            <person name="Sander Lower S.E."/>
            <person name="Weng J.-K."/>
        </authorList>
    </citation>
    <scope>NUCLEOTIDE SEQUENCE</scope>
    <source>
        <strain evidence="9">TRF0915ILg1</strain>
        <tissue evidence="9">Whole body</tissue>
    </source>
</reference>
<dbReference type="PANTHER" id="PTHR24276:SF98">
    <property type="entry name" value="FI18310P1-RELATED"/>
    <property type="match status" value="1"/>
</dbReference>
<evidence type="ECO:0000313" key="9">
    <source>
        <dbReference type="EMBL" id="KAF2895934.1"/>
    </source>
</evidence>
<dbReference type="InterPro" id="IPR033116">
    <property type="entry name" value="TRYPSIN_SER"/>
</dbReference>
<comment type="caution">
    <text evidence="9">The sequence shown here is derived from an EMBL/GenBank/DDBJ whole genome shotgun (WGS) entry which is preliminary data.</text>
</comment>
<feature type="chain" id="PRO_5035482456" description="Peptidase S1 domain-containing protein" evidence="7">
    <location>
        <begin position="25"/>
        <end position="283"/>
    </location>
</feature>
<dbReference type="SMART" id="SM00020">
    <property type="entry name" value="Tryp_SPc"/>
    <property type="match status" value="1"/>
</dbReference>
<evidence type="ECO:0000259" key="8">
    <source>
        <dbReference type="PROSITE" id="PS50240"/>
    </source>
</evidence>
<dbReference type="InterPro" id="IPR050430">
    <property type="entry name" value="Peptidase_S1"/>
</dbReference>
<keyword evidence="2 6" id="KW-0645">Protease</keyword>
<dbReference type="PROSITE" id="PS00134">
    <property type="entry name" value="TRYPSIN_HIS"/>
    <property type="match status" value="1"/>
</dbReference>
<protein>
    <recommendedName>
        <fullName evidence="8">Peptidase S1 domain-containing protein</fullName>
    </recommendedName>
</protein>
<dbReference type="PANTHER" id="PTHR24276">
    <property type="entry name" value="POLYSERASE-RELATED"/>
    <property type="match status" value="1"/>
</dbReference>
<keyword evidence="5" id="KW-1015">Disulfide bond</keyword>
<name>A0A8K0GDT6_IGNLU</name>
<dbReference type="Proteomes" id="UP000801492">
    <property type="component" value="Unassembled WGS sequence"/>
</dbReference>
<evidence type="ECO:0000256" key="1">
    <source>
        <dbReference type="ARBA" id="ARBA00007664"/>
    </source>
</evidence>
<dbReference type="PRINTS" id="PR00722">
    <property type="entry name" value="CHYMOTRYPSIN"/>
</dbReference>
<dbReference type="EMBL" id="VTPC01005504">
    <property type="protein sequence ID" value="KAF2895934.1"/>
    <property type="molecule type" value="Genomic_DNA"/>
</dbReference>
<evidence type="ECO:0000256" key="5">
    <source>
        <dbReference type="ARBA" id="ARBA00023157"/>
    </source>
</evidence>
<dbReference type="PROSITE" id="PS00135">
    <property type="entry name" value="TRYPSIN_SER"/>
    <property type="match status" value="1"/>
</dbReference>
<evidence type="ECO:0000256" key="2">
    <source>
        <dbReference type="ARBA" id="ARBA00022670"/>
    </source>
</evidence>
<dbReference type="OrthoDB" id="9425590at2759"/>
<gene>
    <name evidence="9" type="ORF">ILUMI_10242</name>
</gene>
<evidence type="ECO:0000256" key="3">
    <source>
        <dbReference type="ARBA" id="ARBA00022801"/>
    </source>
</evidence>
<dbReference type="InterPro" id="IPR001254">
    <property type="entry name" value="Trypsin_dom"/>
</dbReference>
<sequence>MKFLITSFLTICLLTLCHIRKSPAKKSNHSRVVDGHSGLIQDFPYMVGIMLHPSHKTVWCCGSIIAKHWVLTAGHCIVVNNSETGKLQPLTYYVLKTVTARGNTTFISGKAQDFVDHLVIKFLYHDRLTIVEGEVIENDIGLLRVKQSFDSLYEKVINLEEQSHGLVQEGVQAGWGWIFPNIPVGADELRYHHVYILSREKCILAAMGLRFDVRNKLCVSSFESTACKGDSGSPLVVKNLQVGIMSAIFEGCPPGRLNVYVEVAPYVDWIKGSMRERSHRSKE</sequence>
<dbReference type="InterPro" id="IPR043504">
    <property type="entry name" value="Peptidase_S1_PA_chymotrypsin"/>
</dbReference>
<feature type="signal peptide" evidence="7">
    <location>
        <begin position="1"/>
        <end position="24"/>
    </location>
</feature>
<accession>A0A8K0GDT6</accession>
<dbReference type="InterPro" id="IPR018114">
    <property type="entry name" value="TRYPSIN_HIS"/>
</dbReference>
<evidence type="ECO:0000256" key="6">
    <source>
        <dbReference type="RuleBase" id="RU363034"/>
    </source>
</evidence>
<dbReference type="InterPro" id="IPR009003">
    <property type="entry name" value="Peptidase_S1_PA"/>
</dbReference>
<keyword evidence="3 6" id="KW-0378">Hydrolase</keyword>
<keyword evidence="4 6" id="KW-0720">Serine protease</keyword>